<keyword evidence="2" id="KW-1185">Reference proteome</keyword>
<evidence type="ECO:0000313" key="1">
    <source>
        <dbReference type="EMBL" id="GAA1710281.1"/>
    </source>
</evidence>
<accession>A0ABP4UR16</accession>
<reference evidence="2" key="1">
    <citation type="journal article" date="2019" name="Int. J. Syst. Evol. Microbiol.">
        <title>The Global Catalogue of Microorganisms (GCM) 10K type strain sequencing project: providing services to taxonomists for standard genome sequencing and annotation.</title>
        <authorList>
            <consortium name="The Broad Institute Genomics Platform"/>
            <consortium name="The Broad Institute Genome Sequencing Center for Infectious Disease"/>
            <person name="Wu L."/>
            <person name="Ma J."/>
        </authorList>
    </citation>
    <scope>NUCLEOTIDE SEQUENCE [LARGE SCALE GENOMIC DNA]</scope>
    <source>
        <strain evidence="2">JCM 14718</strain>
    </source>
</reference>
<comment type="caution">
    <text evidence="1">The sequence shown here is derived from an EMBL/GenBank/DDBJ whole genome shotgun (WGS) entry which is preliminary data.</text>
</comment>
<evidence type="ECO:0000313" key="2">
    <source>
        <dbReference type="Proteomes" id="UP001500618"/>
    </source>
</evidence>
<proteinExistence type="predicted"/>
<name>A0ABP4UR16_9ACTN</name>
<gene>
    <name evidence="1" type="ORF">GCM10009765_69500</name>
</gene>
<dbReference type="Proteomes" id="UP001500618">
    <property type="component" value="Unassembled WGS sequence"/>
</dbReference>
<organism evidence="1 2">
    <name type="scientific">Fodinicola feengrottensis</name>
    <dbReference type="NCBI Taxonomy" id="435914"/>
    <lineage>
        <taxon>Bacteria</taxon>
        <taxon>Bacillati</taxon>
        <taxon>Actinomycetota</taxon>
        <taxon>Actinomycetes</taxon>
        <taxon>Mycobacteriales</taxon>
        <taxon>Fodinicola</taxon>
    </lineage>
</organism>
<sequence>MLVSGRGRFEPGKDLRDLAAVAQARLAKPVPADTLRIHPSLLVTIWTSVTISRPRLCVREARGVSPA</sequence>
<protein>
    <submittedName>
        <fullName evidence="1">Uncharacterized protein</fullName>
    </submittedName>
</protein>
<dbReference type="EMBL" id="BAAANY010000036">
    <property type="protein sequence ID" value="GAA1710281.1"/>
    <property type="molecule type" value="Genomic_DNA"/>
</dbReference>